<protein>
    <submittedName>
        <fullName evidence="1">Uncharacterized protein</fullName>
    </submittedName>
</protein>
<evidence type="ECO:0000313" key="2">
    <source>
        <dbReference type="Proteomes" id="UP000822476"/>
    </source>
</evidence>
<dbReference type="AlphaFoldDB" id="A0A8S9ZAC2"/>
<gene>
    <name evidence="1" type="ORF">EG68_04027</name>
</gene>
<keyword evidence="2" id="KW-1185">Reference proteome</keyword>
<sequence>MRLGRLHAFIDRILLFDWSFQTIDKSPIPARRPPIATWSIRHALNNLLTFTLTFMPANREIWDKKHRSRVNLCHWTGFR</sequence>
<dbReference type="Proteomes" id="UP000822476">
    <property type="component" value="Unassembled WGS sequence"/>
</dbReference>
<comment type="caution">
    <text evidence="1">The sequence shown here is derived from an EMBL/GenBank/DDBJ whole genome shotgun (WGS) entry which is preliminary data.</text>
</comment>
<accession>A0A8S9ZAC2</accession>
<name>A0A8S9ZAC2_9TREM</name>
<organism evidence="1 2">
    <name type="scientific">Paragonimus skrjabini miyazakii</name>
    <dbReference type="NCBI Taxonomy" id="59628"/>
    <lineage>
        <taxon>Eukaryota</taxon>
        <taxon>Metazoa</taxon>
        <taxon>Spiralia</taxon>
        <taxon>Lophotrochozoa</taxon>
        <taxon>Platyhelminthes</taxon>
        <taxon>Trematoda</taxon>
        <taxon>Digenea</taxon>
        <taxon>Plagiorchiida</taxon>
        <taxon>Troglotremata</taxon>
        <taxon>Troglotrematidae</taxon>
        <taxon>Paragonimus</taxon>
    </lineage>
</organism>
<proteinExistence type="predicted"/>
<dbReference type="EMBL" id="JTDE01000586">
    <property type="protein sequence ID" value="KAF7260848.1"/>
    <property type="molecule type" value="Genomic_DNA"/>
</dbReference>
<evidence type="ECO:0000313" key="1">
    <source>
        <dbReference type="EMBL" id="KAF7260848.1"/>
    </source>
</evidence>
<reference evidence="1" key="1">
    <citation type="submission" date="2019-07" db="EMBL/GenBank/DDBJ databases">
        <title>Annotation for the trematode Paragonimus miyazaki's.</title>
        <authorList>
            <person name="Choi Y.-J."/>
        </authorList>
    </citation>
    <scope>NUCLEOTIDE SEQUENCE</scope>
    <source>
        <strain evidence="1">Japan</strain>
    </source>
</reference>